<evidence type="ECO:0000313" key="9">
    <source>
        <dbReference type="Proteomes" id="UP001162889"/>
    </source>
</evidence>
<comment type="caution">
    <text evidence="8">The sequence shown here is derived from an EMBL/GenBank/DDBJ whole genome shotgun (WGS) entry which is preliminary data.</text>
</comment>
<protein>
    <submittedName>
        <fullName evidence="8">POT family proton-dependent oligopeptide transporter</fullName>
    </submittedName>
</protein>
<keyword evidence="3 7" id="KW-0812">Transmembrane</keyword>
<dbReference type="Gene3D" id="1.20.1250.20">
    <property type="entry name" value="MFS general substrate transporter like domains"/>
    <property type="match status" value="1"/>
</dbReference>
<sequence length="527" mass="57590">MSNTGNGPMPRQIPYIIANEGCERFSFYGMRNILTPFLLSTLLLFVPLADRASEAKHVFHTFVIGVYFFPLLGGWLADRWFGKYNTVFWFSLIYVAGHACLAFFEDNLKGFYFGLFLIAFGSGGIKPLVAAFVGDQFDQTNKNRAKLVYDAFYWIINFGSFFASLLMPVFLRDYGPAVAFGIPGILMAIATLVFWLGKRKYIHVPPAAPNPNSFSSVARTALMSKQPGQSRPGLMMAGVGALGAVASLCMAPQWGFVIAACLALVLVLAFGGIGVSMQLDRARGLHSDEAVEGVRSVLRILIVFAMVTPFHSLFDQKASTWIVQANAMNSPLLNIVGWEFTLLPAQMQAVNPILVMLLIPFNNLALYPIMRAIGITPTPLRRMGMGIALAGVSWIVIGMIQLQMDGGDKVSILWQLLPYALLTLGEVLVSATGLEFAYSQAPVPMKGIILSFWYLAITVGNLWVLIVNAGVKNDAVSAYIAGSGMGVIAFQMFFFAAFALLVAAIFALYAIRYKMVDNYRADTAKTA</sequence>
<comment type="similarity">
    <text evidence="2">Belongs to the major facilitator superfamily. Proton-dependent oligopeptide transporter (POT/PTR) (TC 2.A.17) family.</text>
</comment>
<keyword evidence="6 7" id="KW-0472">Membrane</keyword>
<dbReference type="Pfam" id="PF00854">
    <property type="entry name" value="PTR2"/>
    <property type="match status" value="1"/>
</dbReference>
<dbReference type="InterPro" id="IPR005279">
    <property type="entry name" value="Dipep/tripep_permease"/>
</dbReference>
<feature type="transmembrane region" description="Helical" evidence="7">
    <location>
        <begin position="151"/>
        <end position="171"/>
    </location>
</feature>
<feature type="transmembrane region" description="Helical" evidence="7">
    <location>
        <begin position="58"/>
        <end position="77"/>
    </location>
</feature>
<keyword evidence="4" id="KW-0653">Protein transport</keyword>
<dbReference type="PROSITE" id="PS01022">
    <property type="entry name" value="PTR2_1"/>
    <property type="match status" value="1"/>
</dbReference>
<comment type="subcellular location">
    <subcellularLocation>
        <location evidence="1">Membrane</location>
        <topology evidence="1">Multi-pass membrane protein</topology>
    </subcellularLocation>
</comment>
<dbReference type="InterPro" id="IPR018456">
    <property type="entry name" value="PTR2_symporter_CS"/>
</dbReference>
<feature type="transmembrane region" description="Helical" evidence="7">
    <location>
        <begin position="382"/>
        <end position="404"/>
    </location>
</feature>
<accession>A0ABT1GX40</accession>
<feature type="transmembrane region" description="Helical" evidence="7">
    <location>
        <begin position="448"/>
        <end position="466"/>
    </location>
</feature>
<evidence type="ECO:0000256" key="2">
    <source>
        <dbReference type="ARBA" id="ARBA00005982"/>
    </source>
</evidence>
<dbReference type="EMBL" id="JALJZU010000015">
    <property type="protein sequence ID" value="MCP2012174.1"/>
    <property type="molecule type" value="Genomic_DNA"/>
</dbReference>
<dbReference type="PANTHER" id="PTHR11654">
    <property type="entry name" value="OLIGOPEPTIDE TRANSPORTER-RELATED"/>
    <property type="match status" value="1"/>
</dbReference>
<evidence type="ECO:0000256" key="4">
    <source>
        <dbReference type="ARBA" id="ARBA00022856"/>
    </source>
</evidence>
<evidence type="ECO:0000313" key="8">
    <source>
        <dbReference type="EMBL" id="MCP2012174.1"/>
    </source>
</evidence>
<dbReference type="Proteomes" id="UP001162889">
    <property type="component" value="Unassembled WGS sequence"/>
</dbReference>
<evidence type="ECO:0000256" key="6">
    <source>
        <dbReference type="ARBA" id="ARBA00023136"/>
    </source>
</evidence>
<organism evidence="8 9">
    <name type="scientific">Duganella violaceipulchra</name>
    <dbReference type="NCBI Taxonomy" id="2849652"/>
    <lineage>
        <taxon>Bacteria</taxon>
        <taxon>Pseudomonadati</taxon>
        <taxon>Pseudomonadota</taxon>
        <taxon>Betaproteobacteria</taxon>
        <taxon>Burkholderiales</taxon>
        <taxon>Oxalobacteraceae</taxon>
        <taxon>Telluria group</taxon>
        <taxon>Duganella</taxon>
    </lineage>
</organism>
<feature type="transmembrane region" description="Helical" evidence="7">
    <location>
        <begin position="84"/>
        <end position="104"/>
    </location>
</feature>
<evidence type="ECO:0000256" key="1">
    <source>
        <dbReference type="ARBA" id="ARBA00004141"/>
    </source>
</evidence>
<evidence type="ECO:0000256" key="5">
    <source>
        <dbReference type="ARBA" id="ARBA00022989"/>
    </source>
</evidence>
<feature type="transmembrane region" description="Helical" evidence="7">
    <location>
        <begin position="110"/>
        <end position="130"/>
    </location>
</feature>
<dbReference type="InterPro" id="IPR036259">
    <property type="entry name" value="MFS_trans_sf"/>
</dbReference>
<keyword evidence="9" id="KW-1185">Reference proteome</keyword>
<feature type="transmembrane region" description="Helical" evidence="7">
    <location>
        <begin position="296"/>
        <end position="314"/>
    </location>
</feature>
<feature type="transmembrane region" description="Helical" evidence="7">
    <location>
        <begin position="416"/>
        <end position="436"/>
    </location>
</feature>
<proteinExistence type="inferred from homology"/>
<keyword evidence="4" id="KW-0813">Transport</keyword>
<feature type="transmembrane region" description="Helical" evidence="7">
    <location>
        <begin position="478"/>
        <end position="511"/>
    </location>
</feature>
<name>A0ABT1GX40_9BURK</name>
<dbReference type="InterPro" id="IPR000109">
    <property type="entry name" value="POT_fam"/>
</dbReference>
<feature type="transmembrane region" description="Helical" evidence="7">
    <location>
        <begin position="33"/>
        <end position="52"/>
    </location>
</feature>
<dbReference type="SUPFAM" id="SSF103473">
    <property type="entry name" value="MFS general substrate transporter"/>
    <property type="match status" value="1"/>
</dbReference>
<keyword evidence="5 7" id="KW-1133">Transmembrane helix</keyword>
<reference evidence="8" key="1">
    <citation type="submission" date="2022-03" db="EMBL/GenBank/DDBJ databases">
        <title>Genome Encyclopedia of Bacteria and Archaea VI: Functional Genomics of Type Strains.</title>
        <authorList>
            <person name="Whitman W."/>
        </authorList>
    </citation>
    <scope>NUCLEOTIDE SEQUENCE</scope>
    <source>
        <strain evidence="8">HSC-15S17</strain>
    </source>
</reference>
<evidence type="ECO:0000256" key="3">
    <source>
        <dbReference type="ARBA" id="ARBA00022692"/>
    </source>
</evidence>
<feature type="transmembrane region" description="Helical" evidence="7">
    <location>
        <begin position="349"/>
        <end position="370"/>
    </location>
</feature>
<evidence type="ECO:0000256" key="7">
    <source>
        <dbReference type="SAM" id="Phobius"/>
    </source>
</evidence>
<feature type="transmembrane region" description="Helical" evidence="7">
    <location>
        <begin position="254"/>
        <end position="275"/>
    </location>
</feature>
<keyword evidence="4" id="KW-0571">Peptide transport</keyword>
<gene>
    <name evidence="8" type="ORF">L1274_005933</name>
</gene>
<dbReference type="NCBIfam" id="TIGR00924">
    <property type="entry name" value="yjdL_sub1_fam"/>
    <property type="match status" value="1"/>
</dbReference>
<feature type="transmembrane region" description="Helical" evidence="7">
    <location>
        <begin position="177"/>
        <end position="196"/>
    </location>
</feature>